<comment type="caution">
    <text evidence="1">The sequence shown here is derived from an EMBL/GenBank/DDBJ whole genome shotgun (WGS) entry which is preliminary data.</text>
</comment>
<dbReference type="InterPro" id="IPR036561">
    <property type="entry name" value="MAM33_sf"/>
</dbReference>
<dbReference type="GO" id="GO:0005759">
    <property type="term" value="C:mitochondrial matrix"/>
    <property type="evidence" value="ECO:0007669"/>
    <property type="project" value="InterPro"/>
</dbReference>
<dbReference type="Proteomes" id="UP000187203">
    <property type="component" value="Unassembled WGS sequence"/>
</dbReference>
<protein>
    <submittedName>
        <fullName evidence="1">Mitochondrial glycoprotein</fullName>
    </submittedName>
</protein>
<evidence type="ECO:0000313" key="1">
    <source>
        <dbReference type="EMBL" id="OMO76598.1"/>
    </source>
</evidence>
<gene>
    <name evidence="1" type="ORF">COLO4_25519</name>
</gene>
<proteinExistence type="predicted"/>
<dbReference type="InterPro" id="IPR003428">
    <property type="entry name" value="MAM33"/>
</dbReference>
<keyword evidence="2" id="KW-1185">Reference proteome</keyword>
<dbReference type="AlphaFoldDB" id="A0A1R3I1Z4"/>
<dbReference type="SUPFAM" id="SSF54529">
    <property type="entry name" value="Mitochondrial glycoprotein MAM33-like"/>
    <property type="match status" value="1"/>
</dbReference>
<dbReference type="PANTHER" id="PTHR10826">
    <property type="entry name" value="COMPLEMENT COMPONENT 1"/>
    <property type="match status" value="1"/>
</dbReference>
<dbReference type="PANTHER" id="PTHR10826:SF41">
    <property type="entry name" value="MITOCHONDRIAL GLYCOPROTEIN FAMILY PROTEIN"/>
    <property type="match status" value="1"/>
</dbReference>
<dbReference type="Pfam" id="PF02330">
    <property type="entry name" value="MAM33"/>
    <property type="match status" value="1"/>
</dbReference>
<evidence type="ECO:0000313" key="2">
    <source>
        <dbReference type="Proteomes" id="UP000187203"/>
    </source>
</evidence>
<organism evidence="1 2">
    <name type="scientific">Corchorus olitorius</name>
    <dbReference type="NCBI Taxonomy" id="93759"/>
    <lineage>
        <taxon>Eukaryota</taxon>
        <taxon>Viridiplantae</taxon>
        <taxon>Streptophyta</taxon>
        <taxon>Embryophyta</taxon>
        <taxon>Tracheophyta</taxon>
        <taxon>Spermatophyta</taxon>
        <taxon>Magnoliopsida</taxon>
        <taxon>eudicotyledons</taxon>
        <taxon>Gunneridae</taxon>
        <taxon>Pentapetalae</taxon>
        <taxon>rosids</taxon>
        <taxon>malvids</taxon>
        <taxon>Malvales</taxon>
        <taxon>Malvaceae</taxon>
        <taxon>Grewioideae</taxon>
        <taxon>Apeibeae</taxon>
        <taxon>Corchorus</taxon>
    </lineage>
</organism>
<reference evidence="2" key="1">
    <citation type="submission" date="2013-09" db="EMBL/GenBank/DDBJ databases">
        <title>Corchorus olitorius genome sequencing.</title>
        <authorList>
            <person name="Alam M."/>
            <person name="Haque M.S."/>
            <person name="Islam M.S."/>
            <person name="Emdad E.M."/>
            <person name="Islam M.M."/>
            <person name="Ahmed B."/>
            <person name="Halim A."/>
            <person name="Hossen Q.M.M."/>
            <person name="Hossain M.Z."/>
            <person name="Ahmed R."/>
            <person name="Khan M.M."/>
            <person name="Islam R."/>
            <person name="Rashid M.M."/>
            <person name="Khan S.A."/>
            <person name="Rahman M.S."/>
            <person name="Alam M."/>
            <person name="Yahiya A.S."/>
            <person name="Khan M.S."/>
            <person name="Azam M.S."/>
            <person name="Haque T."/>
            <person name="Lashkar M.Z.H."/>
            <person name="Akhand A.I."/>
            <person name="Morshed G."/>
            <person name="Roy S."/>
            <person name="Uddin K.S."/>
            <person name="Rabeya T."/>
            <person name="Hossain A.S."/>
            <person name="Chowdhury A."/>
            <person name="Snigdha A.R."/>
            <person name="Mortoza M.S."/>
            <person name="Matin S.A."/>
            <person name="Hoque S.M.E."/>
            <person name="Islam M.K."/>
            <person name="Roy D.K."/>
            <person name="Haider R."/>
            <person name="Moosa M.M."/>
            <person name="Elias S.M."/>
            <person name="Hasan A.M."/>
            <person name="Jahan S."/>
            <person name="Shafiuddin M."/>
            <person name="Mahmood N."/>
            <person name="Shommy N.S."/>
        </authorList>
    </citation>
    <scope>NUCLEOTIDE SEQUENCE [LARGE SCALE GENOMIC DNA]</scope>
    <source>
        <strain evidence="2">cv. O-4</strain>
    </source>
</reference>
<dbReference type="Gene3D" id="3.10.280.10">
    <property type="entry name" value="Mitochondrial glycoprotein"/>
    <property type="match status" value="1"/>
</dbReference>
<accession>A0A1R3I1Z4</accession>
<sequence>MAFASILRKPANSLAPHAIRLARIQRNYHSCIVTRLNHSSQYQNPAVNTFYPNTHRSSAATKFRKANDADESLLRHLESIIQGYQVEAACGFPFKMEDKKCGKITLTREYNGELIKIDVDMKNLKDIEEDSSFPFVVSITKGDGPWLEFLCTAMADKIVIDDLNVKDYDKPEFYISESSKECFLKYLETRGIEAGTTNSFHKCMMSYKGNRDKFNHIRYLKTLKEFVEKW</sequence>
<dbReference type="STRING" id="93759.A0A1R3I1Z4"/>
<dbReference type="EMBL" id="AWUE01019071">
    <property type="protein sequence ID" value="OMO76598.1"/>
    <property type="molecule type" value="Genomic_DNA"/>
</dbReference>
<dbReference type="OrthoDB" id="1897746at2759"/>
<name>A0A1R3I1Z4_9ROSI</name>